<proteinExistence type="predicted"/>
<organism evidence="1">
    <name type="scientific">uncultured Caudovirales phage</name>
    <dbReference type="NCBI Taxonomy" id="2100421"/>
    <lineage>
        <taxon>Viruses</taxon>
        <taxon>Duplodnaviria</taxon>
        <taxon>Heunggongvirae</taxon>
        <taxon>Uroviricota</taxon>
        <taxon>Caudoviricetes</taxon>
        <taxon>Peduoviridae</taxon>
        <taxon>Maltschvirus</taxon>
        <taxon>Maltschvirus maltsch</taxon>
    </lineage>
</organism>
<accession>A0A6J5M4Y4</accession>
<evidence type="ECO:0000313" key="1">
    <source>
        <dbReference type="EMBL" id="CAB4141788.1"/>
    </source>
</evidence>
<protein>
    <submittedName>
        <fullName evidence="1">Uncharacterized protein</fullName>
    </submittedName>
</protein>
<dbReference type="EMBL" id="LR796401">
    <property type="protein sequence ID" value="CAB4141788.1"/>
    <property type="molecule type" value="Genomic_DNA"/>
</dbReference>
<sequence length="42" mass="4664">MSVIRKIDEPDRIPLCVNCAKDLVRVYDAPGVTFKGTGWGKD</sequence>
<reference evidence="1" key="1">
    <citation type="submission" date="2020-04" db="EMBL/GenBank/DDBJ databases">
        <authorList>
            <person name="Chiriac C."/>
            <person name="Salcher M."/>
            <person name="Ghai R."/>
            <person name="Kavagutti S V."/>
        </authorList>
    </citation>
    <scope>NUCLEOTIDE SEQUENCE</scope>
</reference>
<name>A0A6J5M4Y4_9CAUD</name>
<gene>
    <name evidence="1" type="ORF">UFOVP419_18</name>
</gene>